<dbReference type="EMBL" id="HACG01002030">
    <property type="protein sequence ID" value="CEK48895.1"/>
    <property type="molecule type" value="Transcribed_RNA"/>
</dbReference>
<evidence type="ECO:0000313" key="1">
    <source>
        <dbReference type="EMBL" id="CEK48895.1"/>
    </source>
</evidence>
<gene>
    <name evidence="1" type="primary">ORF5558</name>
</gene>
<protein>
    <submittedName>
        <fullName evidence="1">Uncharacterized protein</fullName>
    </submittedName>
</protein>
<reference evidence="1" key="1">
    <citation type="submission" date="2014-12" db="EMBL/GenBank/DDBJ databases">
        <title>Insight into the proteome of Arion vulgaris.</title>
        <authorList>
            <person name="Aradska J."/>
            <person name="Bulat T."/>
            <person name="Smidak R."/>
            <person name="Sarate P."/>
            <person name="Gangsoo J."/>
            <person name="Sialana F."/>
            <person name="Bilban M."/>
            <person name="Lubec G."/>
        </authorList>
    </citation>
    <scope>NUCLEOTIDE SEQUENCE</scope>
    <source>
        <tissue evidence="1">Skin</tissue>
    </source>
</reference>
<name>A0A0B6Y044_9EUPU</name>
<accession>A0A0B6Y044</accession>
<sequence length="54" mass="6503">MVCLHGVRPKVKFKYWAEKKSRHWTEEQVQALGRRSNVQALDQRTSIVLQNKHW</sequence>
<organism evidence="1">
    <name type="scientific">Arion vulgaris</name>
    <dbReference type="NCBI Taxonomy" id="1028688"/>
    <lineage>
        <taxon>Eukaryota</taxon>
        <taxon>Metazoa</taxon>
        <taxon>Spiralia</taxon>
        <taxon>Lophotrochozoa</taxon>
        <taxon>Mollusca</taxon>
        <taxon>Gastropoda</taxon>
        <taxon>Heterobranchia</taxon>
        <taxon>Euthyneura</taxon>
        <taxon>Panpulmonata</taxon>
        <taxon>Eupulmonata</taxon>
        <taxon>Stylommatophora</taxon>
        <taxon>Helicina</taxon>
        <taxon>Arionoidea</taxon>
        <taxon>Arionidae</taxon>
        <taxon>Arion</taxon>
    </lineage>
</organism>
<feature type="non-terminal residue" evidence="1">
    <location>
        <position position="54"/>
    </location>
</feature>
<proteinExistence type="predicted"/>
<dbReference type="AlphaFoldDB" id="A0A0B6Y044"/>